<dbReference type="GO" id="GO:0045151">
    <property type="term" value="P:acetoin biosynthetic process"/>
    <property type="evidence" value="ECO:0007669"/>
    <property type="project" value="UniProtKB-KW"/>
</dbReference>
<protein>
    <recommendedName>
        <fullName evidence="5">Alpha-acetolactate decarboxylase</fullName>
        <ecNumber evidence="4">4.1.1.5</ecNumber>
    </recommendedName>
</protein>
<evidence type="ECO:0000256" key="6">
    <source>
        <dbReference type="ARBA" id="ARBA00022793"/>
    </source>
</evidence>
<dbReference type="PANTHER" id="PTHR35524:SF1">
    <property type="entry name" value="ALPHA-ACETOLACTATE DECARBOXYLASE"/>
    <property type="match status" value="1"/>
</dbReference>
<evidence type="ECO:0000256" key="7">
    <source>
        <dbReference type="ARBA" id="ARBA00023061"/>
    </source>
</evidence>
<dbReference type="Pfam" id="PF03306">
    <property type="entry name" value="AAL_decarboxy"/>
    <property type="match status" value="1"/>
</dbReference>
<accession>A0A8J6C453</accession>
<dbReference type="SUPFAM" id="SSF117856">
    <property type="entry name" value="AF0104/ALDC/Ptd012-like"/>
    <property type="match status" value="1"/>
</dbReference>
<dbReference type="CDD" id="cd17299">
    <property type="entry name" value="acetolactate_decarboxylase"/>
    <property type="match status" value="1"/>
</dbReference>
<dbReference type="InterPro" id="IPR005128">
    <property type="entry name" value="Acetolactate_a_deCO2ase"/>
</dbReference>
<dbReference type="AlphaFoldDB" id="A0A8J6C453"/>
<dbReference type="OrthoDB" id="509395at2759"/>
<dbReference type="PANTHER" id="PTHR35524">
    <property type="entry name" value="ALPHA-ACETOLACTATE DECARBOXYLASE"/>
    <property type="match status" value="1"/>
</dbReference>
<comment type="similarity">
    <text evidence="3">Belongs to the alpha-acetolactate decarboxylase family.</text>
</comment>
<name>A0A8J6C453_DIALT</name>
<comment type="catalytic activity">
    <reaction evidence="1">
        <text>(2S)-2-acetolactate + H(+) = (R)-acetoin + CO2</text>
        <dbReference type="Rhea" id="RHEA:21580"/>
        <dbReference type="ChEBI" id="CHEBI:15378"/>
        <dbReference type="ChEBI" id="CHEBI:15686"/>
        <dbReference type="ChEBI" id="CHEBI:16526"/>
        <dbReference type="ChEBI" id="CHEBI:58476"/>
        <dbReference type="EC" id="4.1.1.5"/>
    </reaction>
</comment>
<evidence type="ECO:0000313" key="10">
    <source>
        <dbReference type="Proteomes" id="UP000751190"/>
    </source>
</evidence>
<evidence type="ECO:0000256" key="3">
    <source>
        <dbReference type="ARBA" id="ARBA00007106"/>
    </source>
</evidence>
<comment type="pathway">
    <text evidence="2">Polyol metabolism; (R,R)-butane-2,3-diol biosynthesis; (R,R)-butane-2,3-diol from pyruvate: step 2/3.</text>
</comment>
<evidence type="ECO:0000256" key="4">
    <source>
        <dbReference type="ARBA" id="ARBA00013204"/>
    </source>
</evidence>
<dbReference type="EMBL" id="JAGTXO010000036">
    <property type="protein sequence ID" value="KAG8459909.1"/>
    <property type="molecule type" value="Genomic_DNA"/>
</dbReference>
<dbReference type="PIRSF" id="PIRSF001332">
    <property type="entry name" value="Acetolac_decarb"/>
    <property type="match status" value="1"/>
</dbReference>
<dbReference type="GO" id="GO:0047605">
    <property type="term" value="F:acetolactate decarboxylase activity"/>
    <property type="evidence" value="ECO:0007669"/>
    <property type="project" value="UniProtKB-EC"/>
</dbReference>
<dbReference type="UniPathway" id="UPA00626">
    <property type="reaction ID" value="UER00678"/>
</dbReference>
<keyword evidence="7" id="KW-0005">Acetoin biosynthesis</keyword>
<keyword evidence="8" id="KW-0456">Lyase</keyword>
<gene>
    <name evidence="9" type="ORF">KFE25_010958</name>
</gene>
<sequence length="283" mass="30673">MLVRTRISPGLHAALQTHLARTGDSVHHAVAAALSAYLERPHHTLFQVSTEGALAHGVSTGCMRLEDVLRHGDLGLGTFDHLDGEGILLDGVCWRAAADGTVARAPPRALTPFWVVTRFKPERAFEMRDVRDLDDLIVRLDQARATPNVFAAARLHGRFGFVSWRIIRPAESRAPAAAGGAPTEASQRGRQPLDTHFTATRVTGSLVGFFTPLWAAKVNTVGWRLHFISEDRLVAGHVHGLGGADVRAELQDFGELHIALPETAEFMRADLAGGSKIDLNAND</sequence>
<evidence type="ECO:0000256" key="1">
    <source>
        <dbReference type="ARBA" id="ARBA00001784"/>
    </source>
</evidence>
<dbReference type="Proteomes" id="UP000751190">
    <property type="component" value="Unassembled WGS sequence"/>
</dbReference>
<comment type="caution">
    <text evidence="9">The sequence shown here is derived from an EMBL/GenBank/DDBJ whole genome shotgun (WGS) entry which is preliminary data.</text>
</comment>
<evidence type="ECO:0000256" key="8">
    <source>
        <dbReference type="ARBA" id="ARBA00023239"/>
    </source>
</evidence>
<dbReference type="Gene3D" id="3.30.1330.80">
    <property type="entry name" value="Hypothetical protein, similar to alpha- acetolactate decarboxylase, domain 2"/>
    <property type="match status" value="2"/>
</dbReference>
<evidence type="ECO:0000313" key="9">
    <source>
        <dbReference type="EMBL" id="KAG8459909.1"/>
    </source>
</evidence>
<evidence type="ECO:0000256" key="5">
    <source>
        <dbReference type="ARBA" id="ARBA00020164"/>
    </source>
</evidence>
<proteinExistence type="inferred from homology"/>
<organism evidence="9 10">
    <name type="scientific">Diacronema lutheri</name>
    <name type="common">Unicellular marine alga</name>
    <name type="synonym">Monochrysis lutheri</name>
    <dbReference type="NCBI Taxonomy" id="2081491"/>
    <lineage>
        <taxon>Eukaryota</taxon>
        <taxon>Haptista</taxon>
        <taxon>Haptophyta</taxon>
        <taxon>Pavlovophyceae</taxon>
        <taxon>Pavlovales</taxon>
        <taxon>Pavlovaceae</taxon>
        <taxon>Diacronema</taxon>
    </lineage>
</organism>
<keyword evidence="10" id="KW-1185">Reference proteome</keyword>
<evidence type="ECO:0000256" key="2">
    <source>
        <dbReference type="ARBA" id="ARBA00005170"/>
    </source>
</evidence>
<keyword evidence="6" id="KW-0210">Decarboxylase</keyword>
<dbReference type="EC" id="4.1.1.5" evidence="4"/>
<reference evidence="9" key="1">
    <citation type="submission" date="2021-05" db="EMBL/GenBank/DDBJ databases">
        <title>The genome of the haptophyte Pavlova lutheri (Diacronema luteri, Pavlovales) - a model for lipid biosynthesis in eukaryotic algae.</title>
        <authorList>
            <person name="Hulatt C.J."/>
            <person name="Posewitz M.C."/>
        </authorList>
    </citation>
    <scope>NUCLEOTIDE SEQUENCE</scope>
    <source>
        <strain evidence="9">NIVA-4/92</strain>
    </source>
</reference>